<evidence type="ECO:0000313" key="1">
    <source>
        <dbReference type="EMBL" id="ALP94277.1"/>
    </source>
</evidence>
<sequence>MEPARHGAMLCSSGWTALASAAPVFRPGFDQPGGCETEMQAP</sequence>
<gene>
    <name evidence="1" type="ORF">IB211_01886</name>
</gene>
<reference evidence="2" key="2">
    <citation type="submission" date="2015-04" db="EMBL/GenBank/DDBJ databases">
        <title>A butyrogenic pathway from the amino acid lysine in a human gut commensal.</title>
        <authorList>
            <person name="de Vos W.M."/>
            <person name="Bui N.T.P."/>
            <person name="Plugge C.M."/>
            <person name="Ritari J."/>
        </authorList>
    </citation>
    <scope>NUCLEOTIDE SEQUENCE [LARGE SCALE GENOMIC DNA]</scope>
    <source>
        <strain evidence="2">AF211</strain>
    </source>
</reference>
<evidence type="ECO:0000313" key="2">
    <source>
        <dbReference type="Proteomes" id="UP000064844"/>
    </source>
</evidence>
<keyword evidence="2" id="KW-1185">Reference proteome</keyword>
<proteinExistence type="predicted"/>
<dbReference type="PATRIC" id="fig|1297617.4.peg.1943"/>
<dbReference type="STRING" id="1297617.IB211_01886"/>
<organism evidence="1 2">
    <name type="scientific">Intestinimonas butyriciproducens</name>
    <dbReference type="NCBI Taxonomy" id="1297617"/>
    <lineage>
        <taxon>Bacteria</taxon>
        <taxon>Bacillati</taxon>
        <taxon>Bacillota</taxon>
        <taxon>Clostridia</taxon>
        <taxon>Eubacteriales</taxon>
        <taxon>Intestinimonas</taxon>
    </lineage>
</organism>
<name>A0A0S2W4M2_9FIRM</name>
<dbReference type="AlphaFoldDB" id="A0A0S2W4M2"/>
<accession>A0A0S2W4M2</accession>
<dbReference type="EMBL" id="CP011307">
    <property type="protein sequence ID" value="ALP94277.1"/>
    <property type="molecule type" value="Genomic_DNA"/>
</dbReference>
<dbReference type="KEGG" id="ibu:IB211_01886"/>
<reference evidence="1 2" key="1">
    <citation type="journal article" date="2015" name="Nat. Commun.">
        <title>Production of butyrate from lysine and the Amadori product fructoselysine by a human gut commensal.</title>
        <authorList>
            <person name="Bui T.P."/>
            <person name="Ritari J."/>
            <person name="Boeren S."/>
            <person name="de Waard P."/>
            <person name="Plugge C.M."/>
            <person name="de Vos W.M."/>
        </authorList>
    </citation>
    <scope>NUCLEOTIDE SEQUENCE [LARGE SCALE GENOMIC DNA]</scope>
    <source>
        <strain evidence="1 2">AF211</strain>
    </source>
</reference>
<protein>
    <submittedName>
        <fullName evidence="1">Uncharacterized protein</fullName>
    </submittedName>
</protein>
<dbReference type="Proteomes" id="UP000064844">
    <property type="component" value="Chromosome"/>
</dbReference>